<dbReference type="InterPro" id="IPR003016">
    <property type="entry name" value="2-oxoA_DH_lipoyl-BS"/>
</dbReference>
<comment type="cofactor">
    <cofactor evidence="1 7">
        <name>(R)-lipoate</name>
        <dbReference type="ChEBI" id="CHEBI:83088"/>
    </cofactor>
</comment>
<comment type="caution">
    <text evidence="11">The sequence shown here is derived from an EMBL/GenBank/DDBJ whole genome shotgun (WGS) entry which is preliminary data.</text>
</comment>
<evidence type="ECO:0000256" key="3">
    <source>
        <dbReference type="ARBA" id="ARBA00011484"/>
    </source>
</evidence>
<feature type="region of interest" description="Disordered" evidence="8">
    <location>
        <begin position="81"/>
        <end position="139"/>
    </location>
</feature>
<comment type="similarity">
    <text evidence="2 7">Belongs to the 2-oxoacid dehydrogenase family.</text>
</comment>
<dbReference type="Proteomes" id="UP001160625">
    <property type="component" value="Unassembled WGS sequence"/>
</dbReference>
<accession>A0ABT6N6A3</accession>
<dbReference type="Pfam" id="PF02817">
    <property type="entry name" value="E3_binding"/>
    <property type="match status" value="1"/>
</dbReference>
<dbReference type="CDD" id="cd06849">
    <property type="entry name" value="lipoyl_domain"/>
    <property type="match status" value="1"/>
</dbReference>
<sequence>MARVNFRLPDIGEGIAEAEIVTWHVKVGDHVEEDQPVADMMTDKATVEMAAPVSGKVIEVAGAVGDQIAIGSTLVVFETEGGEEAAPAPAAKEEPAAQPSPLPEREGSGVGYSQGTAAPAPSEPTPSPSLSGRGEEGRKVLASPAVRQRAKELGVDLAQVHPAAGDRVKHSDLDAFLKYQGGGSAPARSYAAAPIAAGEDEIEEIKVTGLRRRIAENMAEAKRRIPHFAYVDEVDVTAVEALRAAMNETRGERPKLTMLPFLIRAITKAARDFPMVNARFDDEAGVVQRHSAVHLGMATQTDAGLSVPVIRDAQTYDVWGLAGEIVRLADATRRGKAKREELSGSTITLTSLGALGGIVSTPVINRPEVAIVGVNKMVERPVVIDGRIEVRKMMNLSSSFDHRVVDGMDAAKFIQAIRRLIEVPALLFAD</sequence>
<evidence type="ECO:0000256" key="4">
    <source>
        <dbReference type="ARBA" id="ARBA00022679"/>
    </source>
</evidence>
<keyword evidence="5 7" id="KW-0450">Lipoyl</keyword>
<dbReference type="PROSITE" id="PS50968">
    <property type="entry name" value="BIOTINYL_LIPOYL"/>
    <property type="match status" value="1"/>
</dbReference>
<evidence type="ECO:0000256" key="1">
    <source>
        <dbReference type="ARBA" id="ARBA00001938"/>
    </source>
</evidence>
<reference evidence="11" key="1">
    <citation type="submission" date="2023-04" db="EMBL/GenBank/DDBJ databases">
        <title>Sphingomonas sp. MAHUQ-71 isolated from rice field.</title>
        <authorList>
            <person name="Huq M.A."/>
        </authorList>
    </citation>
    <scope>NUCLEOTIDE SEQUENCE</scope>
    <source>
        <strain evidence="11">MAHUQ-71</strain>
    </source>
</reference>
<keyword evidence="12" id="KW-1185">Reference proteome</keyword>
<keyword evidence="4 7" id="KW-0808">Transferase</keyword>
<dbReference type="SUPFAM" id="SSF52777">
    <property type="entry name" value="CoA-dependent acyltransferases"/>
    <property type="match status" value="1"/>
</dbReference>
<dbReference type="InterPro" id="IPR050743">
    <property type="entry name" value="2-oxoacid_DH_E2_comp"/>
</dbReference>
<dbReference type="EC" id="2.3.1.-" evidence="7"/>
<evidence type="ECO:0000256" key="7">
    <source>
        <dbReference type="RuleBase" id="RU003423"/>
    </source>
</evidence>
<dbReference type="PROSITE" id="PS00189">
    <property type="entry name" value="LIPOYL"/>
    <property type="match status" value="1"/>
</dbReference>
<evidence type="ECO:0000259" key="9">
    <source>
        <dbReference type="PROSITE" id="PS50968"/>
    </source>
</evidence>
<dbReference type="RefSeq" id="WP_281045981.1">
    <property type="nucleotide sequence ID" value="NZ_JARYGZ010000003.1"/>
</dbReference>
<dbReference type="Pfam" id="PF00198">
    <property type="entry name" value="2-oxoacid_dh"/>
    <property type="match status" value="1"/>
</dbReference>
<dbReference type="Pfam" id="PF00364">
    <property type="entry name" value="Biotin_lipoyl"/>
    <property type="match status" value="1"/>
</dbReference>
<dbReference type="InterPro" id="IPR036625">
    <property type="entry name" value="E3-bd_dom_sf"/>
</dbReference>
<dbReference type="InterPro" id="IPR011053">
    <property type="entry name" value="Single_hybrid_motif"/>
</dbReference>
<feature type="domain" description="Peripheral subunit-binding (PSBD)" evidence="10">
    <location>
        <begin position="141"/>
        <end position="177"/>
    </location>
</feature>
<organism evidence="11 12">
    <name type="scientific">Sphingomonas oryzagri</name>
    <dbReference type="NCBI Taxonomy" id="3042314"/>
    <lineage>
        <taxon>Bacteria</taxon>
        <taxon>Pseudomonadati</taxon>
        <taxon>Pseudomonadota</taxon>
        <taxon>Alphaproteobacteria</taxon>
        <taxon>Sphingomonadales</taxon>
        <taxon>Sphingomonadaceae</taxon>
        <taxon>Sphingomonas</taxon>
    </lineage>
</organism>
<proteinExistence type="inferred from homology"/>
<dbReference type="Gene3D" id="2.40.50.100">
    <property type="match status" value="1"/>
</dbReference>
<evidence type="ECO:0000256" key="5">
    <source>
        <dbReference type="ARBA" id="ARBA00022823"/>
    </source>
</evidence>
<dbReference type="EMBL" id="JARYGZ010000003">
    <property type="protein sequence ID" value="MDH7640631.1"/>
    <property type="molecule type" value="Genomic_DNA"/>
</dbReference>
<feature type="domain" description="Lipoyl-binding" evidence="9">
    <location>
        <begin position="3"/>
        <end position="78"/>
    </location>
</feature>
<dbReference type="Gene3D" id="3.30.559.10">
    <property type="entry name" value="Chloramphenicol acetyltransferase-like domain"/>
    <property type="match status" value="1"/>
</dbReference>
<evidence type="ECO:0000256" key="8">
    <source>
        <dbReference type="SAM" id="MobiDB-lite"/>
    </source>
</evidence>
<dbReference type="InterPro" id="IPR001078">
    <property type="entry name" value="2-oxoacid_DH_actylTfrase"/>
</dbReference>
<dbReference type="InterPro" id="IPR023213">
    <property type="entry name" value="CAT-like_dom_sf"/>
</dbReference>
<dbReference type="InterPro" id="IPR004167">
    <property type="entry name" value="PSBD"/>
</dbReference>
<evidence type="ECO:0000313" key="11">
    <source>
        <dbReference type="EMBL" id="MDH7640631.1"/>
    </source>
</evidence>
<dbReference type="PROSITE" id="PS51826">
    <property type="entry name" value="PSBD"/>
    <property type="match status" value="1"/>
</dbReference>
<evidence type="ECO:0000259" key="10">
    <source>
        <dbReference type="PROSITE" id="PS51826"/>
    </source>
</evidence>
<evidence type="ECO:0000256" key="2">
    <source>
        <dbReference type="ARBA" id="ARBA00007317"/>
    </source>
</evidence>
<comment type="subunit">
    <text evidence="3">Forms a 24-polypeptide structural core with octahedral symmetry.</text>
</comment>
<evidence type="ECO:0000256" key="6">
    <source>
        <dbReference type="ARBA" id="ARBA00023315"/>
    </source>
</evidence>
<dbReference type="GO" id="GO:0016746">
    <property type="term" value="F:acyltransferase activity"/>
    <property type="evidence" value="ECO:0007669"/>
    <property type="project" value="UniProtKB-KW"/>
</dbReference>
<dbReference type="InterPro" id="IPR000089">
    <property type="entry name" value="Biotin_lipoyl"/>
</dbReference>
<dbReference type="PANTHER" id="PTHR43178">
    <property type="entry name" value="DIHYDROLIPOAMIDE ACETYLTRANSFERASE COMPONENT OF PYRUVATE DEHYDROGENASE COMPLEX"/>
    <property type="match status" value="1"/>
</dbReference>
<name>A0ABT6N6A3_9SPHN</name>
<gene>
    <name evidence="11" type="ORF">QGN17_17995</name>
</gene>
<dbReference type="SUPFAM" id="SSF51230">
    <property type="entry name" value="Single hybrid motif"/>
    <property type="match status" value="1"/>
</dbReference>
<dbReference type="PANTHER" id="PTHR43178:SF5">
    <property type="entry name" value="LIPOAMIDE ACYLTRANSFERASE COMPONENT OF BRANCHED-CHAIN ALPHA-KETO ACID DEHYDROGENASE COMPLEX, MITOCHONDRIAL"/>
    <property type="match status" value="1"/>
</dbReference>
<protein>
    <recommendedName>
        <fullName evidence="7">Dihydrolipoamide acetyltransferase component of pyruvate dehydrogenase complex</fullName>
        <ecNumber evidence="7">2.3.1.-</ecNumber>
    </recommendedName>
</protein>
<evidence type="ECO:0000313" key="12">
    <source>
        <dbReference type="Proteomes" id="UP001160625"/>
    </source>
</evidence>
<keyword evidence="6 7" id="KW-0012">Acyltransferase</keyword>
<dbReference type="Gene3D" id="4.10.320.10">
    <property type="entry name" value="E3-binding domain"/>
    <property type="match status" value="1"/>
</dbReference>